<accession>A0A1M2W5M9</accession>
<reference evidence="1 2" key="1">
    <citation type="submission" date="2016-10" db="EMBL/GenBank/DDBJ databases">
        <title>Genome sequence of the basidiomycete white-rot fungus Trametes pubescens.</title>
        <authorList>
            <person name="Makela M.R."/>
            <person name="Granchi Z."/>
            <person name="Peng M."/>
            <person name="De Vries R.P."/>
            <person name="Grigoriev I."/>
            <person name="Riley R."/>
            <person name="Hilden K."/>
        </authorList>
    </citation>
    <scope>NUCLEOTIDE SEQUENCE [LARGE SCALE GENOMIC DNA]</scope>
    <source>
        <strain evidence="1 2">FBCC735</strain>
    </source>
</reference>
<sequence length="49" mass="5314">MFAIGTAVVVRKQAAASQACKATCRDYALGYAVSHAQLKGIRTQDMQRQ</sequence>
<evidence type="ECO:0000313" key="2">
    <source>
        <dbReference type="Proteomes" id="UP000184267"/>
    </source>
</evidence>
<proteinExistence type="predicted"/>
<dbReference type="EMBL" id="MNAD01000199">
    <property type="protein sequence ID" value="OJT15113.1"/>
    <property type="molecule type" value="Genomic_DNA"/>
</dbReference>
<dbReference type="Proteomes" id="UP000184267">
    <property type="component" value="Unassembled WGS sequence"/>
</dbReference>
<name>A0A1M2W5M9_TRAPU</name>
<comment type="caution">
    <text evidence="1">The sequence shown here is derived from an EMBL/GenBank/DDBJ whole genome shotgun (WGS) entry which is preliminary data.</text>
</comment>
<protein>
    <submittedName>
        <fullName evidence="1">Uncharacterized protein</fullName>
    </submittedName>
</protein>
<gene>
    <name evidence="1" type="ORF">TRAPUB_8370</name>
</gene>
<evidence type="ECO:0000313" key="1">
    <source>
        <dbReference type="EMBL" id="OJT15113.1"/>
    </source>
</evidence>
<keyword evidence="2" id="KW-1185">Reference proteome</keyword>
<organism evidence="1 2">
    <name type="scientific">Trametes pubescens</name>
    <name type="common">White-rot fungus</name>
    <dbReference type="NCBI Taxonomy" id="154538"/>
    <lineage>
        <taxon>Eukaryota</taxon>
        <taxon>Fungi</taxon>
        <taxon>Dikarya</taxon>
        <taxon>Basidiomycota</taxon>
        <taxon>Agaricomycotina</taxon>
        <taxon>Agaricomycetes</taxon>
        <taxon>Polyporales</taxon>
        <taxon>Polyporaceae</taxon>
        <taxon>Trametes</taxon>
    </lineage>
</organism>
<dbReference type="AlphaFoldDB" id="A0A1M2W5M9"/>